<reference evidence="2 3" key="1">
    <citation type="submission" date="2019-04" db="EMBL/GenBank/DDBJ databases">
        <authorList>
            <person name="Li J."/>
        </authorList>
    </citation>
    <scope>NUCLEOTIDE SEQUENCE [LARGE SCALE GENOMIC DNA]</scope>
    <source>
        <strain evidence="2 3">CCTCC AB2016182</strain>
    </source>
</reference>
<evidence type="ECO:0000313" key="3">
    <source>
        <dbReference type="Proteomes" id="UP000306223"/>
    </source>
</evidence>
<dbReference type="InterPro" id="IPR058248">
    <property type="entry name" value="Lxx211020-like"/>
</dbReference>
<dbReference type="SUPFAM" id="SSF110087">
    <property type="entry name" value="DR1885-like metal-binding protein"/>
    <property type="match status" value="1"/>
</dbReference>
<dbReference type="Proteomes" id="UP000306223">
    <property type="component" value="Unassembled WGS sequence"/>
</dbReference>
<dbReference type="PANTHER" id="PTHR36302:SF1">
    <property type="entry name" value="COPPER CHAPERONE PCU(A)C"/>
    <property type="match status" value="1"/>
</dbReference>
<feature type="chain" id="PRO_5020989517" evidence="1">
    <location>
        <begin position="20"/>
        <end position="159"/>
    </location>
</feature>
<dbReference type="AlphaFoldDB" id="A0A4U0REY0"/>
<proteinExistence type="predicted"/>
<feature type="signal peptide" evidence="1">
    <location>
        <begin position="1"/>
        <end position="19"/>
    </location>
</feature>
<dbReference type="OrthoDB" id="9796962at2"/>
<keyword evidence="1" id="KW-0732">Signal</keyword>
<dbReference type="Pfam" id="PF04314">
    <property type="entry name" value="PCuAC"/>
    <property type="match status" value="1"/>
</dbReference>
<dbReference type="InterPro" id="IPR007410">
    <property type="entry name" value="LpqE-like"/>
</dbReference>
<keyword evidence="3" id="KW-1185">Reference proteome</keyword>
<dbReference type="PANTHER" id="PTHR36302">
    <property type="entry name" value="BLR7088 PROTEIN"/>
    <property type="match status" value="1"/>
</dbReference>
<evidence type="ECO:0000313" key="2">
    <source>
        <dbReference type="EMBL" id="TJZ86694.1"/>
    </source>
</evidence>
<dbReference type="RefSeq" id="WP_136855418.1">
    <property type="nucleotide sequence ID" value="NZ_SUNH01000005.1"/>
</dbReference>
<name>A0A4U0REY0_9RHOB</name>
<accession>A0A4U0REY0</accession>
<dbReference type="InterPro" id="IPR036182">
    <property type="entry name" value="PCuAC_sf"/>
</dbReference>
<dbReference type="Gene3D" id="2.60.40.1890">
    <property type="entry name" value="PCu(A)C copper chaperone"/>
    <property type="match status" value="1"/>
</dbReference>
<sequence>MKTLTLAALAALMPVAALAHDGMHANDAYARSTNPMVGAVFLELENHREVDCTLQSAASDAAERVELHTHLEEDGVMKMTRIEDGIPVAAGQTHALDRGGDHIMMLGLTTPLTDGDTVTLTLDFGDCGTETVEAVVDNQRAADGHDHGHAHGAGDHAGH</sequence>
<organism evidence="2 3">
    <name type="scientific">Paracoccus hibiscisoli</name>
    <dbReference type="NCBI Taxonomy" id="2023261"/>
    <lineage>
        <taxon>Bacteria</taxon>
        <taxon>Pseudomonadati</taxon>
        <taxon>Pseudomonadota</taxon>
        <taxon>Alphaproteobacteria</taxon>
        <taxon>Rhodobacterales</taxon>
        <taxon>Paracoccaceae</taxon>
        <taxon>Paracoccus</taxon>
    </lineage>
</organism>
<protein>
    <submittedName>
        <fullName evidence="2">Copper chaperone PCu(A)C</fullName>
    </submittedName>
</protein>
<evidence type="ECO:0000256" key="1">
    <source>
        <dbReference type="SAM" id="SignalP"/>
    </source>
</evidence>
<gene>
    <name evidence="2" type="ORF">FA740_03665</name>
</gene>
<dbReference type="EMBL" id="SUNH01000005">
    <property type="protein sequence ID" value="TJZ86694.1"/>
    <property type="molecule type" value="Genomic_DNA"/>
</dbReference>
<comment type="caution">
    <text evidence="2">The sequence shown here is derived from an EMBL/GenBank/DDBJ whole genome shotgun (WGS) entry which is preliminary data.</text>
</comment>